<dbReference type="Proteomes" id="UP000289482">
    <property type="component" value="Unassembled WGS sequence"/>
</dbReference>
<evidence type="ECO:0008006" key="4">
    <source>
        <dbReference type="Google" id="ProtNLM"/>
    </source>
</evidence>
<proteinExistence type="predicted"/>
<evidence type="ECO:0000256" key="1">
    <source>
        <dbReference type="SAM" id="SignalP"/>
    </source>
</evidence>
<comment type="caution">
    <text evidence="2">The sequence shown here is derived from an EMBL/GenBank/DDBJ whole genome shotgun (WGS) entry which is preliminary data.</text>
</comment>
<gene>
    <name evidence="2" type="ORF">EST54_32650</name>
</gene>
<dbReference type="EMBL" id="SDIF01000207">
    <property type="protein sequence ID" value="RXS57638.1"/>
    <property type="molecule type" value="Genomic_DNA"/>
</dbReference>
<keyword evidence="3" id="KW-1185">Reference proteome</keyword>
<reference evidence="2 3" key="1">
    <citation type="submission" date="2019-01" db="EMBL/GenBank/DDBJ databases">
        <title>Draft genome sequences of the type strain Streptomyces sioyaensis DSM 40032 and its novel strain, TM32, a thermotolerant antibiotics-producing actinobacterium.</title>
        <authorList>
            <person name="Nakaew N."/>
            <person name="Lumyong S."/>
            <person name="Sloan W.T."/>
            <person name="Sungthong R."/>
        </authorList>
    </citation>
    <scope>NUCLEOTIDE SEQUENCE [LARGE SCALE GENOMIC DNA]</scope>
    <source>
        <strain evidence="2 3">DSM 40032</strain>
    </source>
</reference>
<feature type="chain" id="PRO_5020878800" description="SH3 domain-containing protein" evidence="1">
    <location>
        <begin position="29"/>
        <end position="113"/>
    </location>
</feature>
<evidence type="ECO:0000313" key="2">
    <source>
        <dbReference type="EMBL" id="RXS57638.1"/>
    </source>
</evidence>
<dbReference type="GeneID" id="95782632"/>
<accession>A0A4Q1QUB3</accession>
<protein>
    <recommendedName>
        <fullName evidence="4">SH3 domain-containing protein</fullName>
    </recommendedName>
</protein>
<organism evidence="2 3">
    <name type="scientific">Streptomyces sioyaensis</name>
    <dbReference type="NCBI Taxonomy" id="67364"/>
    <lineage>
        <taxon>Bacteria</taxon>
        <taxon>Bacillati</taxon>
        <taxon>Actinomycetota</taxon>
        <taxon>Actinomycetes</taxon>
        <taxon>Kitasatosporales</taxon>
        <taxon>Streptomycetaceae</taxon>
        <taxon>Streptomyces</taxon>
    </lineage>
</organism>
<dbReference type="RefSeq" id="WP_129251300.1">
    <property type="nucleotide sequence ID" value="NZ_JABZEL010000009.1"/>
</dbReference>
<keyword evidence="1" id="KW-0732">Signal</keyword>
<sequence length="113" mass="12042">MRKHLIKAGIGAAAVSSLLMVSAPAASAATHTFYTTESVRLRAKPTTHSTALALLPKGANVKAQMDKYGGIEWYTGSKHNACGSKGYIHDATWSKVTYKGITGYTAFPCLLPR</sequence>
<name>A0A4Q1QUB3_9ACTN</name>
<feature type="signal peptide" evidence="1">
    <location>
        <begin position="1"/>
        <end position="28"/>
    </location>
</feature>
<dbReference type="Gene3D" id="2.30.30.40">
    <property type="entry name" value="SH3 Domains"/>
    <property type="match status" value="1"/>
</dbReference>
<dbReference type="AlphaFoldDB" id="A0A4Q1QUB3"/>
<evidence type="ECO:0000313" key="3">
    <source>
        <dbReference type="Proteomes" id="UP000289482"/>
    </source>
</evidence>